<dbReference type="AlphaFoldDB" id="A0A9W4E7U4"/>
<evidence type="ECO:0000313" key="2">
    <source>
        <dbReference type="EMBL" id="CAG6395037.1"/>
    </source>
</evidence>
<reference evidence="2" key="1">
    <citation type="submission" date="2021-05" db="EMBL/GenBank/DDBJ databases">
        <authorList>
            <person name="Arsene-Ploetze F."/>
        </authorList>
    </citation>
    <scope>NUCLEOTIDE SEQUENCE</scope>
    <source>
        <strain evidence="2">DSM 42138</strain>
    </source>
</reference>
<dbReference type="Proteomes" id="UP001152519">
    <property type="component" value="Unassembled WGS sequence"/>
</dbReference>
<dbReference type="EMBL" id="CAJSLV010000059">
    <property type="protein sequence ID" value="CAG6395037.1"/>
    <property type="molecule type" value="Genomic_DNA"/>
</dbReference>
<evidence type="ECO:0000256" key="1">
    <source>
        <dbReference type="SAM" id="MobiDB-lite"/>
    </source>
</evidence>
<proteinExistence type="predicted"/>
<accession>A0A9W4E7U4</accession>
<keyword evidence="3" id="KW-1185">Reference proteome</keyword>
<evidence type="ECO:0000313" key="3">
    <source>
        <dbReference type="Proteomes" id="UP001152519"/>
    </source>
</evidence>
<sequence length="73" mass="7750">MRQGLQAAQAGLRLSQGQGKSHVTGAVRQHSVRGLSGRRSPRIHRGQWTGGASGGGLPSCHLALLTPTQRREE</sequence>
<feature type="compositionally biased region" description="Gly residues" evidence="1">
    <location>
        <begin position="48"/>
        <end position="57"/>
    </location>
</feature>
<protein>
    <submittedName>
        <fullName evidence="2">Uncharacterized protein</fullName>
    </submittedName>
</protein>
<organism evidence="2 3">
    <name type="scientific">Actinacidiphila cocklensis</name>
    <dbReference type="NCBI Taxonomy" id="887465"/>
    <lineage>
        <taxon>Bacteria</taxon>
        <taxon>Bacillati</taxon>
        <taxon>Actinomycetota</taxon>
        <taxon>Actinomycetes</taxon>
        <taxon>Kitasatosporales</taxon>
        <taxon>Streptomycetaceae</taxon>
        <taxon>Actinacidiphila</taxon>
    </lineage>
</organism>
<comment type="caution">
    <text evidence="2">The sequence shown here is derived from an EMBL/GenBank/DDBJ whole genome shotgun (WGS) entry which is preliminary data.</text>
</comment>
<name>A0A9W4E7U4_9ACTN</name>
<feature type="region of interest" description="Disordered" evidence="1">
    <location>
        <begin position="1"/>
        <end position="73"/>
    </location>
</feature>
<gene>
    <name evidence="2" type="ORF">SCOCK_30270</name>
</gene>